<proteinExistence type="predicted"/>
<accession>E4XVQ6</accession>
<dbReference type="AlphaFoldDB" id="E4XVQ6"/>
<evidence type="ECO:0000313" key="1">
    <source>
        <dbReference type="EMBL" id="CBY13774.1"/>
    </source>
</evidence>
<dbReference type="EMBL" id="FN653218">
    <property type="protein sequence ID" value="CBY13774.1"/>
    <property type="molecule type" value="Genomic_DNA"/>
</dbReference>
<gene>
    <name evidence="1" type="ORF">GSOID_T00006702001</name>
</gene>
<reference evidence="1" key="1">
    <citation type="journal article" date="2010" name="Science">
        <title>Plasticity of animal genome architecture unmasked by rapid evolution of a pelagic tunicate.</title>
        <authorList>
            <person name="Denoeud F."/>
            <person name="Henriet S."/>
            <person name="Mungpakdee S."/>
            <person name="Aury J.M."/>
            <person name="Da Silva C."/>
            <person name="Brinkmann H."/>
            <person name="Mikhaleva J."/>
            <person name="Olsen L.C."/>
            <person name="Jubin C."/>
            <person name="Canestro C."/>
            <person name="Bouquet J.M."/>
            <person name="Danks G."/>
            <person name="Poulain J."/>
            <person name="Campsteijn C."/>
            <person name="Adamski M."/>
            <person name="Cross I."/>
            <person name="Yadetie F."/>
            <person name="Muffato M."/>
            <person name="Louis A."/>
            <person name="Butcher S."/>
            <person name="Tsagkogeorga G."/>
            <person name="Konrad A."/>
            <person name="Singh S."/>
            <person name="Jensen M.F."/>
            <person name="Cong E.H."/>
            <person name="Eikeseth-Otteraa H."/>
            <person name="Noel B."/>
            <person name="Anthouard V."/>
            <person name="Porcel B.M."/>
            <person name="Kachouri-Lafond R."/>
            <person name="Nishino A."/>
            <person name="Ugolini M."/>
            <person name="Chourrout P."/>
            <person name="Nishida H."/>
            <person name="Aasland R."/>
            <person name="Huzurbazar S."/>
            <person name="Westhof E."/>
            <person name="Delsuc F."/>
            <person name="Lehrach H."/>
            <person name="Reinhardt R."/>
            <person name="Weissenbach J."/>
            <person name="Roy S.W."/>
            <person name="Artiguenave F."/>
            <person name="Postlethwait J.H."/>
            <person name="Manak J.R."/>
            <person name="Thompson E.M."/>
            <person name="Jaillon O."/>
            <person name="Du Pasquier L."/>
            <person name="Boudinot P."/>
            <person name="Liberles D.A."/>
            <person name="Volff J.N."/>
            <person name="Philippe H."/>
            <person name="Lenhard B."/>
            <person name="Roest Crollius H."/>
            <person name="Wincker P."/>
            <person name="Chourrout D."/>
        </authorList>
    </citation>
    <scope>NUCLEOTIDE SEQUENCE [LARGE SCALE GENOMIC DNA]</scope>
</reference>
<sequence length="161" mass="18351">MGRGAPGYFDWKKGRNKRFWGYCTDSSCPHKGRFISIRRSNRRCPKCKGDKVEEELHASMNAKCRNDDCWASEKKEDKIQRFFPGADARCEHCHLVVFWVSRANGPGRPAGPYEREEPHLLGNYDRAYCGRAIAEPGDYGYGAGRRLADDFVANLDAILDE</sequence>
<name>E4XVQ6_OIKDI</name>
<evidence type="ECO:0000313" key="2">
    <source>
        <dbReference type="Proteomes" id="UP000001307"/>
    </source>
</evidence>
<dbReference type="InParanoid" id="E4XVQ6"/>
<keyword evidence="2" id="KW-1185">Reference proteome</keyword>
<organism evidence="1">
    <name type="scientific">Oikopleura dioica</name>
    <name type="common">Tunicate</name>
    <dbReference type="NCBI Taxonomy" id="34765"/>
    <lineage>
        <taxon>Eukaryota</taxon>
        <taxon>Metazoa</taxon>
        <taxon>Chordata</taxon>
        <taxon>Tunicata</taxon>
        <taxon>Appendicularia</taxon>
        <taxon>Copelata</taxon>
        <taxon>Oikopleuridae</taxon>
        <taxon>Oikopleura</taxon>
    </lineage>
</organism>
<dbReference type="Proteomes" id="UP000001307">
    <property type="component" value="Unassembled WGS sequence"/>
</dbReference>
<protein>
    <submittedName>
        <fullName evidence="1">Uncharacterized protein</fullName>
    </submittedName>
</protein>